<evidence type="ECO:0000256" key="1">
    <source>
        <dbReference type="SAM" id="MobiDB-lite"/>
    </source>
</evidence>
<proteinExistence type="predicted"/>
<evidence type="ECO:0000313" key="3">
    <source>
        <dbReference type="Proteomes" id="UP000236319"/>
    </source>
</evidence>
<comment type="caution">
    <text evidence="2">The sequence shown here is derived from an EMBL/GenBank/DDBJ whole genome shotgun (WGS) entry which is preliminary data.</text>
</comment>
<dbReference type="Proteomes" id="UP000236319">
    <property type="component" value="Unassembled WGS sequence"/>
</dbReference>
<gene>
    <name evidence="2" type="ORF">BOVATA_016990</name>
</gene>
<dbReference type="GO" id="GO:0004860">
    <property type="term" value="F:protein kinase inhibitor activity"/>
    <property type="evidence" value="ECO:0007669"/>
    <property type="project" value="TreeGrafter"/>
</dbReference>
<feature type="region of interest" description="Disordered" evidence="1">
    <location>
        <begin position="95"/>
        <end position="190"/>
    </location>
</feature>
<feature type="compositionally biased region" description="Polar residues" evidence="1">
    <location>
        <begin position="145"/>
        <end position="155"/>
    </location>
</feature>
<dbReference type="GO" id="GO:0019901">
    <property type="term" value="F:protein kinase binding"/>
    <property type="evidence" value="ECO:0007669"/>
    <property type="project" value="TreeGrafter"/>
</dbReference>
<dbReference type="GO" id="GO:0005730">
    <property type="term" value="C:nucleolus"/>
    <property type="evidence" value="ECO:0007669"/>
    <property type="project" value="TreeGrafter"/>
</dbReference>
<protein>
    <submittedName>
        <fullName evidence="2">PRKR-interacting 1</fullName>
    </submittedName>
</protein>
<dbReference type="RefSeq" id="XP_028866449.1">
    <property type="nucleotide sequence ID" value="XM_029010616.1"/>
</dbReference>
<evidence type="ECO:0000313" key="2">
    <source>
        <dbReference type="EMBL" id="GBE60206.1"/>
    </source>
</evidence>
<dbReference type="AlphaFoldDB" id="A0A2H6KB46"/>
<name>A0A2H6KB46_9APIC</name>
<dbReference type="GO" id="GO:0003725">
    <property type="term" value="F:double-stranded RNA binding"/>
    <property type="evidence" value="ECO:0007669"/>
    <property type="project" value="InterPro"/>
</dbReference>
<dbReference type="InterPro" id="IPR009548">
    <property type="entry name" value="Prkrip1"/>
</dbReference>
<keyword evidence="3" id="KW-1185">Reference proteome</keyword>
<dbReference type="Pfam" id="PF06658">
    <property type="entry name" value="DUF1168"/>
    <property type="match status" value="1"/>
</dbReference>
<dbReference type="GeneID" id="39873976"/>
<feature type="compositionally biased region" description="Basic and acidic residues" evidence="1">
    <location>
        <begin position="169"/>
        <end position="184"/>
    </location>
</feature>
<dbReference type="OrthoDB" id="10067079at2759"/>
<sequence>MEQQAQNEYVTLADGRRVAVPLQDSQQNLDENDEVRIERLHNVWGSSSGARSDFLGKYCKLRHNENERLQKQEEQWEQQTQNNVFQAIRLTRMQKESAKTAKRREKRNKKKVNKLMHTDQQTKKQHAGVQPQPGQKQASAGADNASGNVEYQSRSGLHGGIGPVGATTHTHEGKTPEDVKRIVIEEDTLA</sequence>
<reference evidence="2 3" key="1">
    <citation type="journal article" date="2017" name="BMC Genomics">
        <title>Whole-genome assembly of Babesia ovata and comparative genomics between closely related pathogens.</title>
        <authorList>
            <person name="Yamagishi J."/>
            <person name="Asada M."/>
            <person name="Hakimi H."/>
            <person name="Tanaka T.Q."/>
            <person name="Sugimoto C."/>
            <person name="Kawazu S."/>
        </authorList>
    </citation>
    <scope>NUCLEOTIDE SEQUENCE [LARGE SCALE GENOMIC DNA]</scope>
    <source>
        <strain evidence="2 3">Miyake</strain>
    </source>
</reference>
<dbReference type="PANTHER" id="PTHR13507:SF0">
    <property type="entry name" value="PRKR-INTERACTING PROTEIN 1"/>
    <property type="match status" value="1"/>
</dbReference>
<organism evidence="2 3">
    <name type="scientific">Babesia ovata</name>
    <dbReference type="NCBI Taxonomy" id="189622"/>
    <lineage>
        <taxon>Eukaryota</taxon>
        <taxon>Sar</taxon>
        <taxon>Alveolata</taxon>
        <taxon>Apicomplexa</taxon>
        <taxon>Aconoidasida</taxon>
        <taxon>Piroplasmida</taxon>
        <taxon>Babesiidae</taxon>
        <taxon>Babesia</taxon>
    </lineage>
</organism>
<dbReference type="EMBL" id="BDSA01000002">
    <property type="protein sequence ID" value="GBE60206.1"/>
    <property type="molecule type" value="Genomic_DNA"/>
</dbReference>
<dbReference type="VEuPathDB" id="PiroplasmaDB:BOVATA_016990"/>
<accession>A0A2H6KB46</accession>
<dbReference type="PANTHER" id="PTHR13507">
    <property type="entry name" value="PRKR-INTERACTING PROTEIN 1"/>
    <property type="match status" value="1"/>
</dbReference>
<feature type="compositionally biased region" description="Basic residues" evidence="1">
    <location>
        <begin position="100"/>
        <end position="114"/>
    </location>
</feature>